<dbReference type="AlphaFoldDB" id="A0A411EBA2"/>
<dbReference type="KEGG" id="mur:EQY75_09385"/>
<reference evidence="2 3" key="1">
    <citation type="submission" date="2019-01" db="EMBL/GenBank/DDBJ databases">
        <title>Muriicola soli sp. nov., isolated from soil.</title>
        <authorList>
            <person name="Kang H.J."/>
            <person name="Kim S.B."/>
        </authorList>
    </citation>
    <scope>NUCLEOTIDE SEQUENCE [LARGE SCALE GENOMIC DNA]</scope>
    <source>
        <strain evidence="2 3">MMS17-SY002</strain>
    </source>
</reference>
<keyword evidence="1" id="KW-0472">Membrane</keyword>
<proteinExistence type="predicted"/>
<name>A0A411EBA2_9FLAO</name>
<protein>
    <submittedName>
        <fullName evidence="2">Uncharacterized protein</fullName>
    </submittedName>
</protein>
<sequence length="157" mass="18400">MIATRKKILRRDFILWIILGILFIFLGIDEFASIHEKVGDYFRNRMNLTGYLETAWIVPYGIAVLVLFILYFKFLSRLPRRTRKYFVISGLIFVFGAIGFEIIATKMSKKDFSYHIIMTLEESFEMIGIALFIYTLLDYISTKYGYLGIKVSNKEDS</sequence>
<feature type="transmembrane region" description="Helical" evidence="1">
    <location>
        <begin position="84"/>
        <end position="103"/>
    </location>
</feature>
<keyword evidence="3" id="KW-1185">Reference proteome</keyword>
<gene>
    <name evidence="2" type="ORF">EQY75_09385</name>
</gene>
<dbReference type="EMBL" id="CP035544">
    <property type="protein sequence ID" value="QBA64720.1"/>
    <property type="molecule type" value="Genomic_DNA"/>
</dbReference>
<evidence type="ECO:0000313" key="2">
    <source>
        <dbReference type="EMBL" id="QBA64720.1"/>
    </source>
</evidence>
<feature type="transmembrane region" description="Helical" evidence="1">
    <location>
        <begin position="123"/>
        <end position="140"/>
    </location>
</feature>
<dbReference type="Proteomes" id="UP000290889">
    <property type="component" value="Chromosome"/>
</dbReference>
<feature type="transmembrane region" description="Helical" evidence="1">
    <location>
        <begin position="54"/>
        <end position="72"/>
    </location>
</feature>
<evidence type="ECO:0000313" key="3">
    <source>
        <dbReference type="Proteomes" id="UP000290889"/>
    </source>
</evidence>
<keyword evidence="1" id="KW-0812">Transmembrane</keyword>
<accession>A0A411EBA2</accession>
<dbReference type="RefSeq" id="WP_129605309.1">
    <property type="nucleotide sequence ID" value="NZ_CP035544.1"/>
</dbReference>
<keyword evidence="1" id="KW-1133">Transmembrane helix</keyword>
<evidence type="ECO:0000256" key="1">
    <source>
        <dbReference type="SAM" id="Phobius"/>
    </source>
</evidence>
<feature type="transmembrane region" description="Helical" evidence="1">
    <location>
        <begin position="12"/>
        <end position="34"/>
    </location>
</feature>
<dbReference type="OrthoDB" id="850482at2"/>
<organism evidence="2 3">
    <name type="scientific">Muriicola soli</name>
    <dbReference type="NCBI Taxonomy" id="2507538"/>
    <lineage>
        <taxon>Bacteria</taxon>
        <taxon>Pseudomonadati</taxon>
        <taxon>Bacteroidota</taxon>
        <taxon>Flavobacteriia</taxon>
        <taxon>Flavobacteriales</taxon>
        <taxon>Flavobacteriaceae</taxon>
        <taxon>Muriicola</taxon>
    </lineage>
</organism>